<name>A0A9X1NHK5_9ACTN</name>
<proteinExistence type="predicted"/>
<evidence type="ECO:0000313" key="1">
    <source>
        <dbReference type="EMBL" id="MCD5313248.1"/>
    </source>
</evidence>
<gene>
    <name evidence="1" type="ORF">LR394_20280</name>
</gene>
<dbReference type="RefSeq" id="WP_231444266.1">
    <property type="nucleotide sequence ID" value="NZ_JAJOMB010000011.1"/>
</dbReference>
<dbReference type="Proteomes" id="UP001138997">
    <property type="component" value="Unassembled WGS sequence"/>
</dbReference>
<protein>
    <submittedName>
        <fullName evidence="1">DUF1963 domain-containing protein</fullName>
    </submittedName>
</protein>
<dbReference type="AlphaFoldDB" id="A0A9X1NHK5"/>
<sequence>MATLIIDAGETVPDMPGSRFGGLPLVPDGFDWPVCHTCKNLLQFVGQLDLPQWPDDVRLMAIFMCNSAPGTCETWSPITGANQALVFTGGLRPTAAPILLDAENELVRPATAVRLVSVEPAAGEDEDDEYWLSQMAWKARHQEEAPRVLGQFGGRPSWLQAPETPHCPSCYRPMTFAAQLEEHGANFGTGEAFAFHCIACHTGSFLWQC</sequence>
<reference evidence="1" key="1">
    <citation type="submission" date="2021-11" db="EMBL/GenBank/DDBJ databases">
        <title>Streptomyces corallinus and Kineosporia corallina sp. nov., two new coral-derived marine actinobacteria.</title>
        <authorList>
            <person name="Buangrab K."/>
            <person name="Sutthacheep M."/>
            <person name="Yeemin T."/>
            <person name="Harunari E."/>
            <person name="Igarashi Y."/>
            <person name="Sripreechasak P."/>
            <person name="Kanchanasin P."/>
            <person name="Tanasupawat S."/>
            <person name="Phongsopitanun W."/>
        </authorList>
    </citation>
    <scope>NUCLEOTIDE SEQUENCE</scope>
    <source>
        <strain evidence="1">JCM 31032</strain>
    </source>
</reference>
<dbReference type="EMBL" id="JAJOMB010000011">
    <property type="protein sequence ID" value="MCD5313248.1"/>
    <property type="molecule type" value="Genomic_DNA"/>
</dbReference>
<evidence type="ECO:0000313" key="2">
    <source>
        <dbReference type="Proteomes" id="UP001138997"/>
    </source>
</evidence>
<dbReference type="SUPFAM" id="SSF103032">
    <property type="entry name" value="Hypothetical protein YwqG"/>
    <property type="match status" value="1"/>
</dbReference>
<dbReference type="InterPro" id="IPR035948">
    <property type="entry name" value="YwqG-like_sf"/>
</dbReference>
<accession>A0A9X1NHK5</accession>
<keyword evidence="2" id="KW-1185">Reference proteome</keyword>
<comment type="caution">
    <text evidence="1">The sequence shown here is derived from an EMBL/GenBank/DDBJ whole genome shotgun (WGS) entry which is preliminary data.</text>
</comment>
<organism evidence="1 2">
    <name type="scientific">Kineosporia babensis</name>
    <dbReference type="NCBI Taxonomy" id="499548"/>
    <lineage>
        <taxon>Bacteria</taxon>
        <taxon>Bacillati</taxon>
        <taxon>Actinomycetota</taxon>
        <taxon>Actinomycetes</taxon>
        <taxon>Kineosporiales</taxon>
        <taxon>Kineosporiaceae</taxon>
        <taxon>Kineosporia</taxon>
    </lineage>
</organism>
<dbReference type="Gene3D" id="2.30.320.10">
    <property type="entry name" value="YwqG-like"/>
    <property type="match status" value="1"/>
</dbReference>